<reference evidence="5" key="1">
    <citation type="submission" date="2025-08" db="UniProtKB">
        <authorList>
            <consortium name="RefSeq"/>
        </authorList>
    </citation>
    <scope>IDENTIFICATION</scope>
    <source>
        <tissue evidence="5">Whole organism</tissue>
    </source>
</reference>
<evidence type="ECO:0000256" key="1">
    <source>
        <dbReference type="PROSITE-ProRule" id="PRU00557"/>
    </source>
</evidence>
<dbReference type="RefSeq" id="XP_018026431.1">
    <property type="nucleotide sequence ID" value="XM_018170942.2"/>
</dbReference>
<evidence type="ECO:0000259" key="3">
    <source>
        <dbReference type="PROSITE" id="PS51233"/>
    </source>
</evidence>
<dbReference type="Gene3D" id="1.25.10.20">
    <property type="entry name" value="Vitellinogen, superhelical"/>
    <property type="match status" value="1"/>
</dbReference>
<name>A0A8B7PM08_HYAAZ</name>
<keyword evidence="4" id="KW-1185">Reference proteome</keyword>
<dbReference type="InterPro" id="IPR001747">
    <property type="entry name" value="Vitellogenin_N"/>
</dbReference>
<gene>
    <name evidence="5" type="primary">LOC108681867</name>
</gene>
<dbReference type="SMART" id="SM00216">
    <property type="entry name" value="VWD"/>
    <property type="match status" value="1"/>
</dbReference>
<comment type="caution">
    <text evidence="1">Lacks conserved residue(s) required for the propagation of feature annotation.</text>
</comment>
<accession>A0A8B7PM08</accession>
<dbReference type="GO" id="GO:0005319">
    <property type="term" value="F:lipid transporter activity"/>
    <property type="evidence" value="ECO:0007669"/>
    <property type="project" value="InterPro"/>
</dbReference>
<dbReference type="PANTHER" id="PTHR23345">
    <property type="entry name" value="VITELLOGENIN-RELATED"/>
    <property type="match status" value="1"/>
</dbReference>
<dbReference type="PROSITE" id="PS51211">
    <property type="entry name" value="VITELLOGENIN"/>
    <property type="match status" value="1"/>
</dbReference>
<organism evidence="4 5">
    <name type="scientific">Hyalella azteca</name>
    <name type="common">Amphipod</name>
    <dbReference type="NCBI Taxonomy" id="294128"/>
    <lineage>
        <taxon>Eukaryota</taxon>
        <taxon>Metazoa</taxon>
        <taxon>Ecdysozoa</taxon>
        <taxon>Arthropoda</taxon>
        <taxon>Crustacea</taxon>
        <taxon>Multicrustacea</taxon>
        <taxon>Malacostraca</taxon>
        <taxon>Eumalacostraca</taxon>
        <taxon>Peracarida</taxon>
        <taxon>Amphipoda</taxon>
        <taxon>Senticaudata</taxon>
        <taxon>Talitrida</taxon>
        <taxon>Talitroidea</taxon>
        <taxon>Hyalellidae</taxon>
        <taxon>Hyalella</taxon>
    </lineage>
</organism>
<dbReference type="PANTHER" id="PTHR23345:SF33">
    <property type="entry name" value="CROSSVEINLESS D"/>
    <property type="match status" value="1"/>
</dbReference>
<dbReference type="InterPro" id="IPR001846">
    <property type="entry name" value="VWF_type-D"/>
</dbReference>
<evidence type="ECO:0000313" key="5">
    <source>
        <dbReference type="RefSeq" id="XP_018026431.1"/>
    </source>
</evidence>
<dbReference type="InterPro" id="IPR050733">
    <property type="entry name" value="Vitellogenin/Apolipophorin"/>
</dbReference>
<dbReference type="OrthoDB" id="160294at2759"/>
<dbReference type="PROSITE" id="PS51233">
    <property type="entry name" value="VWFD"/>
    <property type="match status" value="1"/>
</dbReference>
<protein>
    <submittedName>
        <fullName evidence="5">Uncharacterized protein LOC108681867</fullName>
    </submittedName>
</protein>
<evidence type="ECO:0000313" key="4">
    <source>
        <dbReference type="Proteomes" id="UP000694843"/>
    </source>
</evidence>
<dbReference type="KEGG" id="hazt:108681867"/>
<dbReference type="SUPFAM" id="SSF48431">
    <property type="entry name" value="Lipovitellin-phosvitin complex, superhelical domain"/>
    <property type="match status" value="1"/>
</dbReference>
<dbReference type="InterPro" id="IPR011030">
    <property type="entry name" value="Lipovitellin_superhlx_dom"/>
</dbReference>
<dbReference type="Pfam" id="PF00094">
    <property type="entry name" value="VWD"/>
    <property type="match status" value="1"/>
</dbReference>
<dbReference type="Pfam" id="PF01347">
    <property type="entry name" value="Vitellogenin_N"/>
    <property type="match status" value="1"/>
</dbReference>
<feature type="domain" description="VWFD" evidence="3">
    <location>
        <begin position="1184"/>
        <end position="1366"/>
    </location>
</feature>
<sequence length="1392" mass="156289">MGSSCNLGEDQCENLYSRSSNGIFYIRGDRSGMRLEKAKVRGAIVVSPFGYETEHLQTVTWQKLALVSVEALPSTPQDCSRRTCVEDTQMTYTLTVPYTEDYVSAYKWARPGSMKKTIQEITGASVDAAGQKKNEQRVAGLIHEVAAAMATGRLEATARATLLLNYATYLMYGFTADELLNVMALIPPAEFDLFYGVIGELGTQPAVTLFLQALKDNRVSAFRQVVFSGSLNSNLKSTNALKPVMDYVLSQNIDAKPFSTSQSLLNLASLVQRLCLGTSGRNDSFTYFAKQQCRRDQILEILQRTLIDRLSNSTKFWKQMVYVKALVNLKTVESTNALLPYALGRRQCDTQVRALALEALASWNAPSGRHQTKISLILLDIFENPAEHPTLRARALAFLSSWPLTSAAWTRLALATKMSGLKDLSALTYSLIKTTSEYQHPEAIRMRQLAQHALSLAKPSSAAERYSGFKSWYRYCFSSQFGSLDYQMGIKDPASPLPAEFSAYVRKTLGGAVFHRKLDISISNDNGNLMEIISKLLYNVAPASSNAQISTNFMKMLRSNLVISEKVRAAIVGLVSFNPLKDVEIFLPLEHEFFADLVKSVWGSGNSLSGPSTLYVNPDDYTFTTVNDIGLPVITNLRVYIERNRRDNGPVVQKYGGCWSLSHHRRTATLLPQTGLQSYCTADKDHNAALEITLTPKYETSAVVFIKTTQPYTLLRDTAPADVSRVLQNMASVEPGPQSHTKYKNEWILPLNFDAKYEGDIPLSLELDSFFDKKTSWLDKWLLAPSLHAFTFSVVHKFNPTNARVVLRYSLGHLERAPDAGRFVSKYGQDTFEDYELCGHESSDIVQQFTGDQAQDEDLWSQQSGGVDIEQSAFNEIQTFGSFGQEEEQQQSKAPQKLTILDSTEVELTRPTQQFGSVSEPQLMSFLRNLRRNAGWKYQIAGQSIRGEVWRNNQQTASFEAVLATTTCYGLHDQKSTKIAAVFDVTGVPCARSCFEGDLTLPKLNDLDTIDVIFAKNLTRSEQFSVYQGDRCETLFSSASLKYSLTEVGKASLKQKLEEKSKFHWGKKTDAVREFHKIAEYNEVTRTLNVNDVSKLPCRNSFLGFTYKTLFNEIFLKRIMHEPPIDDCFAEESVKKIQSSVFRDEQNRWFLTRNGQKILDGVQLPEIVQNSAKIGLMSDYIPGDYCTIQSDSITTYDGLHVNTSRSISLDSCSSLATTLCEHGNHDDFGIAVQRFGFNEVAVIIASERQDFSLAFVNGEVMINDQKWDEREYFKELKGQGRSNVIGFLYRRRGFYKVELHGLVDVIYMETSVYIKAADRFRGYLCGLCGDLNMEPSNDMKTPEGCLLTNPDLFVSSWKPSYGFQCSSERHVDTATCIKEGPLPLDYYAQYQL</sequence>
<proteinExistence type="predicted"/>
<dbReference type="GeneID" id="108681867"/>
<dbReference type="Proteomes" id="UP000694843">
    <property type="component" value="Unplaced"/>
</dbReference>
<evidence type="ECO:0000259" key="2">
    <source>
        <dbReference type="PROSITE" id="PS51211"/>
    </source>
</evidence>
<feature type="domain" description="Vitellogenin" evidence="2">
    <location>
        <begin position="1"/>
        <end position="501"/>
    </location>
</feature>